<dbReference type="SUPFAM" id="SSF53335">
    <property type="entry name" value="S-adenosyl-L-methionine-dependent methyltransferases"/>
    <property type="match status" value="1"/>
</dbReference>
<evidence type="ECO:0000313" key="6">
    <source>
        <dbReference type="Proteomes" id="UP000194218"/>
    </source>
</evidence>
<evidence type="ECO:0000256" key="3">
    <source>
        <dbReference type="ARBA" id="ARBA00022691"/>
    </source>
</evidence>
<keyword evidence="6" id="KW-1185">Reference proteome</keyword>
<accession>A0A1W7D681</accession>
<dbReference type="PANTHER" id="PTHR43464:SF19">
    <property type="entry name" value="UBIQUINONE BIOSYNTHESIS O-METHYLTRANSFERASE, MITOCHONDRIAL"/>
    <property type="match status" value="1"/>
</dbReference>
<keyword evidence="2 5" id="KW-0808">Transferase</keyword>
<organism evidence="5 6">
    <name type="scientific">Streptomyces marincola</name>
    <dbReference type="NCBI Taxonomy" id="2878388"/>
    <lineage>
        <taxon>Bacteria</taxon>
        <taxon>Bacillati</taxon>
        <taxon>Actinomycetota</taxon>
        <taxon>Actinomycetes</taxon>
        <taxon>Kitasatosporales</taxon>
        <taxon>Streptomycetaceae</taxon>
        <taxon>Streptomyces</taxon>
    </lineage>
</organism>
<dbReference type="CDD" id="cd02440">
    <property type="entry name" value="AdoMet_MTases"/>
    <property type="match status" value="1"/>
</dbReference>
<gene>
    <name evidence="5" type="ORF">CAG99_24255</name>
</gene>
<dbReference type="InterPro" id="IPR029063">
    <property type="entry name" value="SAM-dependent_MTases_sf"/>
</dbReference>
<dbReference type="InterPro" id="IPR041698">
    <property type="entry name" value="Methyltransf_25"/>
</dbReference>
<dbReference type="AlphaFoldDB" id="A0A1W7D681"/>
<dbReference type="Proteomes" id="UP000194218">
    <property type="component" value="Chromosome"/>
</dbReference>
<evidence type="ECO:0000256" key="2">
    <source>
        <dbReference type="ARBA" id="ARBA00022679"/>
    </source>
</evidence>
<proteinExistence type="predicted"/>
<protein>
    <submittedName>
        <fullName evidence="5">SAM-dependent methyltransferase</fullName>
    </submittedName>
</protein>
<name>A0A1W7D681_9ACTN</name>
<sequence length="279" mass="29202">MQRTGLHGYLLSNRAFSAPAVEQAVRAMDLRGRRHLLDAGTGAGGGLVALARAAGPDAHVLGVDANPDVLALADEHAKAEGVADRVSTRAADLLDVLAEAAAGDGAFDAIWASDVIWPGNVPDPAAAVAALAGALAPGGVAGIFTSNYYQSMFLPGYSRLQNKLRIASELNWGIPGEGSAHYERHVHWAVAAGLRDVRVRVFPRIGFPTDEDPAVRAYLETVVWPELKEAATTRGADAGMSAAEIEQAVGLLTPGGPDYVLDEPGYYVVHPTLLVTGLR</sequence>
<dbReference type="GO" id="GO:0032259">
    <property type="term" value="P:methylation"/>
    <property type="evidence" value="ECO:0007669"/>
    <property type="project" value="UniProtKB-KW"/>
</dbReference>
<dbReference type="OrthoDB" id="5174037at2"/>
<reference evidence="5 6" key="1">
    <citation type="submission" date="2017-05" db="EMBL/GenBank/DDBJ databases">
        <title>Complete genome sequence of Streptomyces sp. SCSIO 03032 revealed the diverse biosynthetic pathways for its bioactive secondary metabolites.</title>
        <authorList>
            <person name="Ma L."/>
            <person name="Zhu Y."/>
            <person name="Zhang W."/>
            <person name="Zhang G."/>
            <person name="Tian X."/>
            <person name="Zhang S."/>
            <person name="Zhang C."/>
        </authorList>
    </citation>
    <scope>NUCLEOTIDE SEQUENCE [LARGE SCALE GENOMIC DNA]</scope>
    <source>
        <strain evidence="5 6">SCSIO 03032</strain>
    </source>
</reference>
<evidence type="ECO:0000313" key="5">
    <source>
        <dbReference type="EMBL" id="ARQ72613.1"/>
    </source>
</evidence>
<dbReference type="EMBL" id="CP021121">
    <property type="protein sequence ID" value="ARQ72613.1"/>
    <property type="molecule type" value="Genomic_DNA"/>
</dbReference>
<dbReference type="Pfam" id="PF13649">
    <property type="entry name" value="Methyltransf_25"/>
    <property type="match status" value="1"/>
</dbReference>
<dbReference type="KEGG" id="smao:CAG99_24255"/>
<feature type="domain" description="Methyltransferase" evidence="4">
    <location>
        <begin position="37"/>
        <end position="139"/>
    </location>
</feature>
<dbReference type="Gene3D" id="3.40.50.150">
    <property type="entry name" value="Vaccinia Virus protein VP39"/>
    <property type="match status" value="1"/>
</dbReference>
<dbReference type="GO" id="GO:0008168">
    <property type="term" value="F:methyltransferase activity"/>
    <property type="evidence" value="ECO:0007669"/>
    <property type="project" value="UniProtKB-KW"/>
</dbReference>
<evidence type="ECO:0000259" key="4">
    <source>
        <dbReference type="Pfam" id="PF13649"/>
    </source>
</evidence>
<dbReference type="PANTHER" id="PTHR43464">
    <property type="entry name" value="METHYLTRANSFERASE"/>
    <property type="match status" value="1"/>
</dbReference>
<keyword evidence="1 5" id="KW-0489">Methyltransferase</keyword>
<keyword evidence="3" id="KW-0949">S-adenosyl-L-methionine</keyword>
<evidence type="ECO:0000256" key="1">
    <source>
        <dbReference type="ARBA" id="ARBA00022603"/>
    </source>
</evidence>